<organism evidence="1 2">
    <name type="scientific">Burkholderia cenocepacia</name>
    <dbReference type="NCBI Taxonomy" id="95486"/>
    <lineage>
        <taxon>Bacteria</taxon>
        <taxon>Pseudomonadati</taxon>
        <taxon>Pseudomonadota</taxon>
        <taxon>Betaproteobacteria</taxon>
        <taxon>Burkholderiales</taxon>
        <taxon>Burkholderiaceae</taxon>
        <taxon>Burkholderia</taxon>
        <taxon>Burkholderia cepacia complex</taxon>
    </lineage>
</organism>
<evidence type="ECO:0000313" key="2">
    <source>
        <dbReference type="Proteomes" id="UP000277191"/>
    </source>
</evidence>
<proteinExistence type="predicted"/>
<sequence length="72" mass="8302">MTKAIRRRVDRLIQKKAAQLAGFHDVTPDLDAQIEFEMQRFIEMQVALGFDQIDAQRQLDELVESVGRETNA</sequence>
<dbReference type="Proteomes" id="UP000277191">
    <property type="component" value="Chromosome 1"/>
</dbReference>
<accession>A0A3S9N7P2</accession>
<gene>
    <name evidence="1" type="ORF">D5R55_12345</name>
</gene>
<reference evidence="1 2" key="1">
    <citation type="submission" date="2018-12" db="EMBL/GenBank/DDBJ databases">
        <title>Cadmium resistance mechanism in endophytic bacteria Burkholderia cenocepacia YG-3.</title>
        <authorList>
            <person name="Zhang X."/>
            <person name="Wang X."/>
            <person name="Zhu Y."/>
        </authorList>
    </citation>
    <scope>NUCLEOTIDE SEQUENCE [LARGE SCALE GENOMIC DNA]</scope>
    <source>
        <strain evidence="1 2">YG-3</strain>
    </source>
</reference>
<dbReference type="EMBL" id="CP034545">
    <property type="protein sequence ID" value="AZQ51726.1"/>
    <property type="molecule type" value="Genomic_DNA"/>
</dbReference>
<dbReference type="AlphaFoldDB" id="A0A3S9N7P2"/>
<name>A0A3S9N7P2_9BURK</name>
<protein>
    <submittedName>
        <fullName evidence="1">Uncharacterized protein</fullName>
    </submittedName>
</protein>
<dbReference type="RefSeq" id="WP_126362475.1">
    <property type="nucleotide sequence ID" value="NZ_CP034545.1"/>
</dbReference>
<evidence type="ECO:0000313" key="1">
    <source>
        <dbReference type="EMBL" id="AZQ51726.1"/>
    </source>
</evidence>